<dbReference type="GO" id="GO:0006446">
    <property type="term" value="P:regulation of translational initiation"/>
    <property type="evidence" value="ECO:0007669"/>
    <property type="project" value="TreeGrafter"/>
</dbReference>
<keyword evidence="6" id="KW-1185">Reference proteome</keyword>
<dbReference type="PANTHER" id="PTHR16301:SF20">
    <property type="entry name" value="IMPACT FAMILY MEMBER YIGZ"/>
    <property type="match status" value="1"/>
</dbReference>
<evidence type="ECO:0000259" key="4">
    <source>
        <dbReference type="Pfam" id="PF09186"/>
    </source>
</evidence>
<dbReference type="Proteomes" id="UP000199529">
    <property type="component" value="Unassembled WGS sequence"/>
</dbReference>
<dbReference type="InterPro" id="IPR020568">
    <property type="entry name" value="Ribosomal_Su5_D2-typ_SF"/>
</dbReference>
<dbReference type="GO" id="GO:0005737">
    <property type="term" value="C:cytoplasm"/>
    <property type="evidence" value="ECO:0007669"/>
    <property type="project" value="TreeGrafter"/>
</dbReference>
<dbReference type="NCBIfam" id="TIGR00257">
    <property type="entry name" value="IMPACT_YIGZ"/>
    <property type="match status" value="1"/>
</dbReference>
<dbReference type="AlphaFoldDB" id="A0A1H3J7E9"/>
<feature type="domain" description="UPF0029" evidence="4">
    <location>
        <begin position="156"/>
        <end position="209"/>
    </location>
</feature>
<dbReference type="Gene3D" id="3.30.230.30">
    <property type="entry name" value="Impact, N-terminal domain"/>
    <property type="match status" value="1"/>
</dbReference>
<evidence type="ECO:0000313" key="6">
    <source>
        <dbReference type="Proteomes" id="UP000199529"/>
    </source>
</evidence>
<accession>A0A1H3J7E9</accession>
<reference evidence="6" key="1">
    <citation type="submission" date="2016-10" db="EMBL/GenBank/DDBJ databases">
        <authorList>
            <person name="Varghese N."/>
            <person name="Submissions S."/>
        </authorList>
    </citation>
    <scope>NUCLEOTIDE SEQUENCE [LARGE SCALE GENOMIC DNA]</scope>
    <source>
        <strain evidence="6">CGMCC 4.3530</strain>
    </source>
</reference>
<dbReference type="InterPro" id="IPR035647">
    <property type="entry name" value="EFG_III/V"/>
</dbReference>
<name>A0A1H3J7E9_9PSEU</name>
<dbReference type="Gene3D" id="3.30.70.240">
    <property type="match status" value="1"/>
</dbReference>
<sequence>MDREDRRAAASGITWRRGPMRTIKRPGEHELEVKKSRFLCALARVASEAEAREFIQQRRRLHHDARHHCSAFVLGDAGEFQKSSDDGEPAGTAGVPMLEVLRRNEITNSVAVVTRYFGGVLLGAGGLVRAYGGAVSAALDHVGLVERRPVRAVDTTVDYLLAGKLDNDLRSAGYQVADTDYQDAVRFRINVPESEVDAFRTWLAEATGGVAEAEPGELGYAEVDI</sequence>
<evidence type="ECO:0000313" key="5">
    <source>
        <dbReference type="EMBL" id="SDY35525.1"/>
    </source>
</evidence>
<dbReference type="SUPFAM" id="SSF54211">
    <property type="entry name" value="Ribosomal protein S5 domain 2-like"/>
    <property type="match status" value="1"/>
</dbReference>
<feature type="domain" description="Impact N-terminal" evidence="3">
    <location>
        <begin position="34"/>
        <end position="139"/>
    </location>
</feature>
<organism evidence="5 6">
    <name type="scientific">Saccharopolyspora shandongensis</name>
    <dbReference type="NCBI Taxonomy" id="418495"/>
    <lineage>
        <taxon>Bacteria</taxon>
        <taxon>Bacillati</taxon>
        <taxon>Actinomycetota</taxon>
        <taxon>Actinomycetes</taxon>
        <taxon>Pseudonocardiales</taxon>
        <taxon>Pseudonocardiaceae</taxon>
        <taxon>Saccharopolyspora</taxon>
    </lineage>
</organism>
<dbReference type="Pfam" id="PF09186">
    <property type="entry name" value="DUF1949"/>
    <property type="match status" value="1"/>
</dbReference>
<evidence type="ECO:0000256" key="2">
    <source>
        <dbReference type="SAM" id="MobiDB-lite"/>
    </source>
</evidence>
<dbReference type="EMBL" id="FNOK01000025">
    <property type="protein sequence ID" value="SDY35525.1"/>
    <property type="molecule type" value="Genomic_DNA"/>
</dbReference>
<dbReference type="InterPro" id="IPR001498">
    <property type="entry name" value="Impact_N"/>
</dbReference>
<dbReference type="InterPro" id="IPR015796">
    <property type="entry name" value="Impact_YigZ-like"/>
</dbReference>
<dbReference type="SUPFAM" id="SSF54980">
    <property type="entry name" value="EF-G C-terminal domain-like"/>
    <property type="match status" value="1"/>
</dbReference>
<feature type="region of interest" description="Disordered" evidence="2">
    <location>
        <begin position="1"/>
        <end position="21"/>
    </location>
</feature>
<dbReference type="InterPro" id="IPR020569">
    <property type="entry name" value="UPF0029_Impact_CS"/>
</dbReference>
<dbReference type="InterPro" id="IPR023582">
    <property type="entry name" value="Impact"/>
</dbReference>
<dbReference type="STRING" id="418495.SAMN05216215_102522"/>
<dbReference type="InterPro" id="IPR015269">
    <property type="entry name" value="UPF0029_Impact_C"/>
</dbReference>
<gene>
    <name evidence="5" type="ORF">SAMN05216215_102522</name>
</gene>
<protein>
    <submittedName>
        <fullName evidence="5">Uncharacterized protein, YigZ family</fullName>
    </submittedName>
</protein>
<evidence type="ECO:0000259" key="3">
    <source>
        <dbReference type="Pfam" id="PF01205"/>
    </source>
</evidence>
<proteinExistence type="inferred from homology"/>
<comment type="similarity">
    <text evidence="1">Belongs to the IMPACT family.</text>
</comment>
<dbReference type="Pfam" id="PF01205">
    <property type="entry name" value="Impact_N"/>
    <property type="match status" value="1"/>
</dbReference>
<evidence type="ECO:0000256" key="1">
    <source>
        <dbReference type="ARBA" id="ARBA00007665"/>
    </source>
</evidence>
<dbReference type="PANTHER" id="PTHR16301">
    <property type="entry name" value="IMPACT-RELATED"/>
    <property type="match status" value="1"/>
</dbReference>
<dbReference type="InterPro" id="IPR036956">
    <property type="entry name" value="Impact_N_sf"/>
</dbReference>
<dbReference type="PROSITE" id="PS00910">
    <property type="entry name" value="UPF0029"/>
    <property type="match status" value="1"/>
</dbReference>